<organism evidence="2 3">
    <name type="scientific">Kitasatospora kazusensis</name>
    <dbReference type="NCBI Taxonomy" id="407974"/>
    <lineage>
        <taxon>Bacteria</taxon>
        <taxon>Bacillati</taxon>
        <taxon>Actinomycetota</taxon>
        <taxon>Actinomycetes</taxon>
        <taxon>Kitasatosporales</taxon>
        <taxon>Streptomycetaceae</taxon>
        <taxon>Kitasatospora</taxon>
    </lineage>
</organism>
<feature type="transmembrane region" description="Helical" evidence="1">
    <location>
        <begin position="26"/>
        <end position="45"/>
    </location>
</feature>
<dbReference type="RefSeq" id="WP_344462543.1">
    <property type="nucleotide sequence ID" value="NZ_BAAANT010000007.1"/>
</dbReference>
<proteinExistence type="predicted"/>
<keyword evidence="3" id="KW-1185">Reference proteome</keyword>
<evidence type="ECO:0000313" key="3">
    <source>
        <dbReference type="Proteomes" id="UP001422759"/>
    </source>
</evidence>
<evidence type="ECO:0008006" key="4">
    <source>
        <dbReference type="Google" id="ProtNLM"/>
    </source>
</evidence>
<comment type="caution">
    <text evidence="2">The sequence shown here is derived from an EMBL/GenBank/DDBJ whole genome shotgun (WGS) entry which is preliminary data.</text>
</comment>
<sequence length="51" mass="5390">MGALGFFAALLVSVMGMGRWKETGSPYWLAGSVTLFVLTLIGGLTSRRGGR</sequence>
<dbReference type="EMBL" id="BAAANT010000007">
    <property type="protein sequence ID" value="GAA2137229.1"/>
    <property type="molecule type" value="Genomic_DNA"/>
</dbReference>
<keyword evidence="1" id="KW-0812">Transmembrane</keyword>
<dbReference type="Proteomes" id="UP001422759">
    <property type="component" value="Unassembled WGS sequence"/>
</dbReference>
<reference evidence="2 3" key="1">
    <citation type="journal article" date="2019" name="Int. J. Syst. Evol. Microbiol.">
        <title>The Global Catalogue of Microorganisms (GCM) 10K type strain sequencing project: providing services to taxonomists for standard genome sequencing and annotation.</title>
        <authorList>
            <consortium name="The Broad Institute Genomics Platform"/>
            <consortium name="The Broad Institute Genome Sequencing Center for Infectious Disease"/>
            <person name="Wu L."/>
            <person name="Ma J."/>
        </authorList>
    </citation>
    <scope>NUCLEOTIDE SEQUENCE [LARGE SCALE GENOMIC DNA]</scope>
    <source>
        <strain evidence="2 3">JCM 14560</strain>
    </source>
</reference>
<evidence type="ECO:0000313" key="2">
    <source>
        <dbReference type="EMBL" id="GAA2137229.1"/>
    </source>
</evidence>
<protein>
    <recommendedName>
        <fullName evidence="4">Integral membrane protein</fullName>
    </recommendedName>
</protein>
<accession>A0ABN2Z5Y0</accession>
<gene>
    <name evidence="2" type="ORF">GCM10009760_17460</name>
</gene>
<keyword evidence="1" id="KW-1133">Transmembrane helix</keyword>
<name>A0ABN2Z5Y0_9ACTN</name>
<evidence type="ECO:0000256" key="1">
    <source>
        <dbReference type="SAM" id="Phobius"/>
    </source>
</evidence>
<keyword evidence="1" id="KW-0472">Membrane</keyword>